<evidence type="ECO:0000313" key="1">
    <source>
        <dbReference type="EMBL" id="KAI4389220.1"/>
    </source>
</evidence>
<evidence type="ECO:0000313" key="2">
    <source>
        <dbReference type="Proteomes" id="UP001057402"/>
    </source>
</evidence>
<comment type="caution">
    <text evidence="1">The sequence shown here is derived from an EMBL/GenBank/DDBJ whole genome shotgun (WGS) entry which is preliminary data.</text>
</comment>
<organism evidence="1 2">
    <name type="scientific">Melastoma candidum</name>
    <dbReference type="NCBI Taxonomy" id="119954"/>
    <lineage>
        <taxon>Eukaryota</taxon>
        <taxon>Viridiplantae</taxon>
        <taxon>Streptophyta</taxon>
        <taxon>Embryophyta</taxon>
        <taxon>Tracheophyta</taxon>
        <taxon>Spermatophyta</taxon>
        <taxon>Magnoliopsida</taxon>
        <taxon>eudicotyledons</taxon>
        <taxon>Gunneridae</taxon>
        <taxon>Pentapetalae</taxon>
        <taxon>rosids</taxon>
        <taxon>malvids</taxon>
        <taxon>Myrtales</taxon>
        <taxon>Melastomataceae</taxon>
        <taxon>Melastomatoideae</taxon>
        <taxon>Melastomateae</taxon>
        <taxon>Melastoma</taxon>
    </lineage>
</organism>
<reference evidence="2" key="1">
    <citation type="journal article" date="2023" name="Front. Plant Sci.">
        <title>Chromosomal-level genome assembly of Melastoma candidum provides insights into trichome evolution.</title>
        <authorList>
            <person name="Zhong Y."/>
            <person name="Wu W."/>
            <person name="Sun C."/>
            <person name="Zou P."/>
            <person name="Liu Y."/>
            <person name="Dai S."/>
            <person name="Zhou R."/>
        </authorList>
    </citation>
    <scope>NUCLEOTIDE SEQUENCE [LARGE SCALE GENOMIC DNA]</scope>
</reference>
<protein>
    <submittedName>
        <fullName evidence="1">Uncharacterized protein</fullName>
    </submittedName>
</protein>
<keyword evidence="2" id="KW-1185">Reference proteome</keyword>
<gene>
    <name evidence="1" type="ORF">MLD38_001468</name>
</gene>
<name>A0ACB9SCT1_9MYRT</name>
<dbReference type="Proteomes" id="UP001057402">
    <property type="component" value="Chromosome 1"/>
</dbReference>
<sequence>MESSMLSSPVRMPHSFLAQRARICPPRMLLCHNASGDDVNQPRSHFTKVRRNVNVENLKRGGYLFAEISKREAEHTQKYPDVELIRLGIGDTTEPIPEIITSAMAEQALALSTMEGYRGYGPEQGNQVLREAIASNVYKDLGVEWEEVFISDGAQCDISRLQMLFGSGVTVAVQDPSFPAYVDVSVILGQAGRLDEHTCRYANMVYMRCLPENNYFPDLAKTPATDIIFFCSPNNPTGIAASRSELQQLVDFARKNGSIIVYDCAYASFISDESPRSIFEIPGAKEVAIEVSSFSKLAGFTGVRLGWTVVPNELRYASGSPVIKDFNRIVTTCFNGASNIAQAGGLACLSKKGQEALRSRREHYRVNAEILLEAFEALGGARACGGRNAPYVWVEVPKEGNRDCTSNTRRSGWELFDEILERSHIVTVPGIGFGPGGEGYIRVSAFGRREHIVEASTRLKTLLMPS</sequence>
<dbReference type="EMBL" id="CM042880">
    <property type="protein sequence ID" value="KAI4389220.1"/>
    <property type="molecule type" value="Genomic_DNA"/>
</dbReference>
<proteinExistence type="predicted"/>
<accession>A0ACB9SCT1</accession>